<organism evidence="9 11">
    <name type="scientific">Arcobacter ellisii</name>
    <dbReference type="NCBI Taxonomy" id="913109"/>
    <lineage>
        <taxon>Bacteria</taxon>
        <taxon>Pseudomonadati</taxon>
        <taxon>Campylobacterota</taxon>
        <taxon>Epsilonproteobacteria</taxon>
        <taxon>Campylobacterales</taxon>
        <taxon>Arcobacteraceae</taxon>
        <taxon>Arcobacter</taxon>
    </lineage>
</organism>
<feature type="binding site" evidence="3 5">
    <location>
        <position position="15"/>
    </location>
    <ligand>
        <name>substrate</name>
    </ligand>
</feature>
<dbReference type="EMBL" id="CP032097">
    <property type="protein sequence ID" value="AXX94194.1"/>
    <property type="molecule type" value="Genomic_DNA"/>
</dbReference>
<dbReference type="EMBL" id="NXIG01000002">
    <property type="protein sequence ID" value="RXI32550.1"/>
    <property type="molecule type" value="Genomic_DNA"/>
</dbReference>
<dbReference type="RefSeq" id="WP_118916433.1">
    <property type="nucleotide sequence ID" value="NZ_CP032097.1"/>
</dbReference>
<evidence type="ECO:0000259" key="7">
    <source>
        <dbReference type="SMART" id="SM01001"/>
    </source>
</evidence>
<dbReference type="OrthoDB" id="9791908at2"/>
<feature type="binding site" evidence="3 5">
    <location>
        <position position="12"/>
    </location>
    <ligand>
        <name>substrate</name>
    </ligand>
</feature>
<dbReference type="KEGG" id="aell:AELL_0502"/>
<gene>
    <name evidence="3 9" type="primary">purE</name>
    <name evidence="8" type="ORF">AELL_0502</name>
    <name evidence="9" type="ORF">CP962_02785</name>
</gene>
<comment type="pathway">
    <text evidence="3 4">Purine metabolism; IMP biosynthesis via de novo pathway; 5-amino-1-(5-phospho-D-ribosyl)imidazole-4-carboxylate from 5-amino-1-(5-phospho-D-ribosyl)imidazole (N5-CAIR route): step 2/2.</text>
</comment>
<proteinExistence type="inferred from homology"/>
<comment type="function">
    <text evidence="3 4">Catalyzes the conversion of N5-carboxyaminoimidazole ribonucleotide (N5-CAIR) to 4-carboxy-5-aminoimidazole ribonucleotide (CAIR).</text>
</comment>
<keyword evidence="6" id="KW-0175">Coiled coil</keyword>
<evidence type="ECO:0000313" key="11">
    <source>
        <dbReference type="Proteomes" id="UP000290588"/>
    </source>
</evidence>
<protein>
    <recommendedName>
        <fullName evidence="3 4">N5-carboxyaminoimidazole ribonucleotide mutase</fullName>
        <shortName evidence="3 4">N5-CAIR mutase</shortName>
        <ecNumber evidence="3 4">5.4.99.18</ecNumber>
    </recommendedName>
    <alternativeName>
        <fullName evidence="3">5-(carboxyamino)imidazole ribonucleotide mutase</fullName>
    </alternativeName>
</protein>
<comment type="catalytic activity">
    <reaction evidence="3 4">
        <text>5-carboxyamino-1-(5-phospho-D-ribosyl)imidazole + H(+) = 5-amino-1-(5-phospho-D-ribosyl)imidazole-4-carboxylate</text>
        <dbReference type="Rhea" id="RHEA:13193"/>
        <dbReference type="ChEBI" id="CHEBI:15378"/>
        <dbReference type="ChEBI" id="CHEBI:58730"/>
        <dbReference type="ChEBI" id="CHEBI:77657"/>
        <dbReference type="EC" id="5.4.99.18"/>
    </reaction>
</comment>
<dbReference type="PANTHER" id="PTHR23046:SF2">
    <property type="entry name" value="PHOSPHORIBOSYLAMINOIMIDAZOLE CARBOXYLASE"/>
    <property type="match status" value="1"/>
</dbReference>
<dbReference type="PIRSF" id="PIRSF001338">
    <property type="entry name" value="AIR_carboxylase"/>
    <property type="match status" value="1"/>
</dbReference>
<name>A0A347U5R6_9BACT</name>
<feature type="binding site" evidence="3 5">
    <location>
        <position position="42"/>
    </location>
    <ligand>
        <name>substrate</name>
    </ligand>
</feature>
<dbReference type="Proteomes" id="UP000290588">
    <property type="component" value="Unassembled WGS sequence"/>
</dbReference>
<dbReference type="AlphaFoldDB" id="A0A347U5R6"/>
<dbReference type="InterPro" id="IPR033747">
    <property type="entry name" value="PurE_ClassI"/>
</dbReference>
<sequence>MKKPLVGIIMGSDSDLPVMKEAAKMCEYFGIEYEVSVVSAHRTPQRLFKYSKEADKRGIRVIIAGAGGAAHLPGMVASITPLPVIGVPVKTSSLEGMDSLLSIVQMPGGVPVATVAINNAKNAGILAAQILGVKDKEIRKKIKDYKKEMKEEVEKKAEKLEEIEYAEYLKLMGK</sequence>
<dbReference type="FunFam" id="3.40.50.1970:FF:000013">
    <property type="entry name" value="Phosphoribosylaminoimidazole carboxylase"/>
    <property type="match status" value="1"/>
</dbReference>
<feature type="coiled-coil region" evidence="6">
    <location>
        <begin position="135"/>
        <end position="166"/>
    </location>
</feature>
<keyword evidence="2 3" id="KW-0413">Isomerase</keyword>
<dbReference type="GO" id="GO:0034023">
    <property type="term" value="F:5-(carboxyamino)imidazole ribonucleotide mutase activity"/>
    <property type="evidence" value="ECO:0007669"/>
    <property type="project" value="UniProtKB-UniRule"/>
</dbReference>
<evidence type="ECO:0000256" key="5">
    <source>
        <dbReference type="PIRSR" id="PIRSR001338-1"/>
    </source>
</evidence>
<dbReference type="SUPFAM" id="SSF52255">
    <property type="entry name" value="N5-CAIR mutase (phosphoribosylaminoimidazole carboxylase, PurE)"/>
    <property type="match status" value="1"/>
</dbReference>
<reference evidence="8 10" key="2">
    <citation type="submission" date="2018-08" db="EMBL/GenBank/DDBJ databases">
        <title>Complete genome of the Arcobacter ellisii type strain LMG 26155.</title>
        <authorList>
            <person name="Miller W.G."/>
            <person name="Yee E."/>
            <person name="Bono J.L."/>
        </authorList>
    </citation>
    <scope>NUCLEOTIDE SEQUENCE [LARGE SCALE GENOMIC DNA]</scope>
    <source>
        <strain evidence="8 10">LMG 26155</strain>
    </source>
</reference>
<keyword evidence="1 3" id="KW-0658">Purine biosynthesis</keyword>
<evidence type="ECO:0000256" key="3">
    <source>
        <dbReference type="HAMAP-Rule" id="MF_01929"/>
    </source>
</evidence>
<dbReference type="SMART" id="SM01001">
    <property type="entry name" value="AIRC"/>
    <property type="match status" value="1"/>
</dbReference>
<evidence type="ECO:0000256" key="6">
    <source>
        <dbReference type="SAM" id="Coils"/>
    </source>
</evidence>
<evidence type="ECO:0000313" key="8">
    <source>
        <dbReference type="EMBL" id="AXX94194.1"/>
    </source>
</evidence>
<dbReference type="Pfam" id="PF00731">
    <property type="entry name" value="AIRC"/>
    <property type="match status" value="1"/>
</dbReference>
<dbReference type="Proteomes" id="UP000262582">
    <property type="component" value="Chromosome"/>
</dbReference>
<dbReference type="GO" id="GO:0006189">
    <property type="term" value="P:'de novo' IMP biosynthetic process"/>
    <property type="evidence" value="ECO:0007669"/>
    <property type="project" value="UniProtKB-UniRule"/>
</dbReference>
<feature type="domain" description="PurE" evidence="7">
    <location>
        <begin position="4"/>
        <end position="153"/>
    </location>
</feature>
<evidence type="ECO:0000256" key="2">
    <source>
        <dbReference type="ARBA" id="ARBA00023235"/>
    </source>
</evidence>
<dbReference type="InterPro" id="IPR000031">
    <property type="entry name" value="PurE_dom"/>
</dbReference>
<evidence type="ECO:0000313" key="9">
    <source>
        <dbReference type="EMBL" id="RXI32550.1"/>
    </source>
</evidence>
<dbReference type="NCBIfam" id="TIGR01162">
    <property type="entry name" value="purE"/>
    <property type="match status" value="1"/>
</dbReference>
<comment type="similarity">
    <text evidence="3">Belongs to the AIR carboxylase family. Class I subfamily.</text>
</comment>
<dbReference type="PANTHER" id="PTHR23046">
    <property type="entry name" value="PHOSPHORIBOSYLAMINOIMIDAZOLE CARBOXYLASE CATALYTIC SUBUNIT"/>
    <property type="match status" value="1"/>
</dbReference>
<dbReference type="Gene3D" id="3.40.50.1970">
    <property type="match status" value="1"/>
</dbReference>
<dbReference type="InterPro" id="IPR024694">
    <property type="entry name" value="PurE_prokaryotes"/>
</dbReference>
<keyword evidence="10" id="KW-1185">Reference proteome</keyword>
<reference evidence="9 11" key="1">
    <citation type="submission" date="2017-09" db="EMBL/GenBank/DDBJ databases">
        <title>Genomics of the genus Arcobacter.</title>
        <authorList>
            <person name="Perez-Cataluna A."/>
            <person name="Figueras M.J."/>
            <person name="Salas-Masso N."/>
        </authorList>
    </citation>
    <scope>NUCLEOTIDE SEQUENCE [LARGE SCALE GENOMIC DNA]</scope>
    <source>
        <strain evidence="9 11">CECT 7837</strain>
    </source>
</reference>
<dbReference type="EC" id="5.4.99.18" evidence="3 4"/>
<dbReference type="HAMAP" id="MF_01929">
    <property type="entry name" value="PurE_classI"/>
    <property type="match status" value="1"/>
</dbReference>
<evidence type="ECO:0000256" key="4">
    <source>
        <dbReference type="PIRNR" id="PIRNR001338"/>
    </source>
</evidence>
<evidence type="ECO:0000313" key="10">
    <source>
        <dbReference type="Proteomes" id="UP000262582"/>
    </source>
</evidence>
<accession>A0A347U5R6</accession>
<evidence type="ECO:0000256" key="1">
    <source>
        <dbReference type="ARBA" id="ARBA00022755"/>
    </source>
</evidence>